<comment type="caution">
    <text evidence="7">The sequence shown here is derived from an EMBL/GenBank/DDBJ whole genome shotgun (WGS) entry which is preliminary data.</text>
</comment>
<dbReference type="PANTHER" id="PTHR42852">
    <property type="entry name" value="THIOL:DISULFIDE INTERCHANGE PROTEIN DSBE"/>
    <property type="match status" value="1"/>
</dbReference>
<keyword evidence="4" id="KW-1015">Disulfide bond</keyword>
<proteinExistence type="predicted"/>
<feature type="domain" description="Thioredoxin" evidence="6">
    <location>
        <begin position="35"/>
        <end position="174"/>
    </location>
</feature>
<evidence type="ECO:0000259" key="6">
    <source>
        <dbReference type="PROSITE" id="PS51352"/>
    </source>
</evidence>
<dbReference type="InterPro" id="IPR036249">
    <property type="entry name" value="Thioredoxin-like_sf"/>
</dbReference>
<sequence>MKRNRKTMQYLILAAVLLIGGYAIGNSLFSTSEVLQKGDTPPGFRLAGLDDKAHDLKDYEGKPLIINFWGTFCGPCRDEMPALQKQYDKWQAQGLELIGINLGEDRLTAESFVRNVDVNFPILLDKDRQTLNEYGVRQYPTTFFISADGTIQDVVVGGPLSEQEIETRVQQLMMP</sequence>
<dbReference type="Proteomes" id="UP000054526">
    <property type="component" value="Unassembled WGS sequence"/>
</dbReference>
<organism evidence="7 8">
    <name type="scientific">Cohnella kolymensis</name>
    <dbReference type="NCBI Taxonomy" id="1590652"/>
    <lineage>
        <taxon>Bacteria</taxon>
        <taxon>Bacillati</taxon>
        <taxon>Bacillota</taxon>
        <taxon>Bacilli</taxon>
        <taxon>Bacillales</taxon>
        <taxon>Paenibacillaceae</taxon>
        <taxon>Cohnella</taxon>
    </lineage>
</organism>
<evidence type="ECO:0000313" key="8">
    <source>
        <dbReference type="Proteomes" id="UP000054526"/>
    </source>
</evidence>
<evidence type="ECO:0000256" key="2">
    <source>
        <dbReference type="ARBA" id="ARBA00022748"/>
    </source>
</evidence>
<dbReference type="PROSITE" id="PS51352">
    <property type="entry name" value="THIOREDOXIN_2"/>
    <property type="match status" value="1"/>
</dbReference>
<dbReference type="CDD" id="cd02966">
    <property type="entry name" value="TlpA_like_family"/>
    <property type="match status" value="1"/>
</dbReference>
<dbReference type="SUPFAM" id="SSF52833">
    <property type="entry name" value="Thioredoxin-like"/>
    <property type="match status" value="1"/>
</dbReference>
<keyword evidence="5" id="KW-0676">Redox-active center</keyword>
<gene>
    <name evidence="7" type="ORF">SD71_17880</name>
</gene>
<evidence type="ECO:0000256" key="5">
    <source>
        <dbReference type="ARBA" id="ARBA00023284"/>
    </source>
</evidence>
<dbReference type="Pfam" id="PF00578">
    <property type="entry name" value="AhpC-TSA"/>
    <property type="match status" value="1"/>
</dbReference>
<evidence type="ECO:0000256" key="4">
    <source>
        <dbReference type="ARBA" id="ARBA00023157"/>
    </source>
</evidence>
<dbReference type="InterPro" id="IPR000866">
    <property type="entry name" value="AhpC/TSA"/>
</dbReference>
<reference evidence="7 8" key="1">
    <citation type="submission" date="2014-12" db="EMBL/GenBank/DDBJ databases">
        <title>Draft genome sequence of Cohnella kolymensis strain B-2846.</title>
        <authorList>
            <person name="Karlyshev A.V."/>
            <person name="Kudryashova E.B."/>
        </authorList>
    </citation>
    <scope>NUCLEOTIDE SEQUENCE [LARGE SCALE GENOMIC DNA]</scope>
    <source>
        <strain evidence="7 8">VKM B-2846</strain>
    </source>
</reference>
<comment type="subcellular location">
    <subcellularLocation>
        <location evidence="1">Cell envelope</location>
    </subcellularLocation>
</comment>
<evidence type="ECO:0000256" key="1">
    <source>
        <dbReference type="ARBA" id="ARBA00004196"/>
    </source>
</evidence>
<keyword evidence="3" id="KW-0735">Signal-anchor</keyword>
<keyword evidence="8" id="KW-1185">Reference proteome</keyword>
<keyword evidence="2" id="KW-0201">Cytochrome c-type biogenesis</keyword>
<evidence type="ECO:0000256" key="3">
    <source>
        <dbReference type="ARBA" id="ARBA00022968"/>
    </source>
</evidence>
<dbReference type="EMBL" id="JXAL01000026">
    <property type="protein sequence ID" value="KIL34922.1"/>
    <property type="molecule type" value="Genomic_DNA"/>
</dbReference>
<dbReference type="RefSeq" id="WP_041066320.1">
    <property type="nucleotide sequence ID" value="NZ_JXAL01000026.1"/>
</dbReference>
<dbReference type="InterPro" id="IPR013766">
    <property type="entry name" value="Thioredoxin_domain"/>
</dbReference>
<dbReference type="Gene3D" id="3.40.30.10">
    <property type="entry name" value="Glutaredoxin"/>
    <property type="match status" value="1"/>
</dbReference>
<evidence type="ECO:0000313" key="7">
    <source>
        <dbReference type="EMBL" id="KIL34922.1"/>
    </source>
</evidence>
<dbReference type="PROSITE" id="PS00194">
    <property type="entry name" value="THIOREDOXIN_1"/>
    <property type="match status" value="1"/>
</dbReference>
<accession>A0ABR5A1I9</accession>
<dbReference type="PANTHER" id="PTHR42852:SF6">
    <property type="entry name" value="THIOL:DISULFIDE INTERCHANGE PROTEIN DSBE"/>
    <property type="match status" value="1"/>
</dbReference>
<keyword evidence="3" id="KW-0812">Transmembrane</keyword>
<protein>
    <submittedName>
        <fullName evidence="7">Thiol-disulfide oxidoreductase</fullName>
    </submittedName>
</protein>
<name>A0ABR5A1I9_9BACL</name>
<dbReference type="InterPro" id="IPR050553">
    <property type="entry name" value="Thioredoxin_ResA/DsbE_sf"/>
</dbReference>
<dbReference type="InterPro" id="IPR017937">
    <property type="entry name" value="Thioredoxin_CS"/>
</dbReference>